<feature type="chain" id="PRO_5020041782" evidence="1">
    <location>
        <begin position="19"/>
        <end position="123"/>
    </location>
</feature>
<feature type="signal peptide" evidence="1">
    <location>
        <begin position="1"/>
        <end position="18"/>
    </location>
</feature>
<dbReference type="AlphaFoldDB" id="A0A4C1XCP2"/>
<name>A0A4C1XCP2_EUMVA</name>
<accession>A0A4C1XCP2</accession>
<keyword evidence="3" id="KW-1185">Reference proteome</keyword>
<evidence type="ECO:0000313" key="3">
    <source>
        <dbReference type="Proteomes" id="UP000299102"/>
    </source>
</evidence>
<evidence type="ECO:0000313" key="2">
    <source>
        <dbReference type="EMBL" id="GBP60139.1"/>
    </source>
</evidence>
<organism evidence="2 3">
    <name type="scientific">Eumeta variegata</name>
    <name type="common">Bagworm moth</name>
    <name type="synonym">Eumeta japonica</name>
    <dbReference type="NCBI Taxonomy" id="151549"/>
    <lineage>
        <taxon>Eukaryota</taxon>
        <taxon>Metazoa</taxon>
        <taxon>Ecdysozoa</taxon>
        <taxon>Arthropoda</taxon>
        <taxon>Hexapoda</taxon>
        <taxon>Insecta</taxon>
        <taxon>Pterygota</taxon>
        <taxon>Neoptera</taxon>
        <taxon>Endopterygota</taxon>
        <taxon>Lepidoptera</taxon>
        <taxon>Glossata</taxon>
        <taxon>Ditrysia</taxon>
        <taxon>Tineoidea</taxon>
        <taxon>Psychidae</taxon>
        <taxon>Oiketicinae</taxon>
        <taxon>Eumeta</taxon>
    </lineage>
</organism>
<comment type="caution">
    <text evidence="2">The sequence shown here is derived from an EMBL/GenBank/DDBJ whole genome shotgun (WGS) entry which is preliminary data.</text>
</comment>
<keyword evidence="1" id="KW-0732">Signal</keyword>
<protein>
    <submittedName>
        <fullName evidence="2">Uncharacterized protein</fullName>
    </submittedName>
</protein>
<dbReference type="Proteomes" id="UP000299102">
    <property type="component" value="Unassembled WGS sequence"/>
</dbReference>
<gene>
    <name evidence="2" type="ORF">EVAR_41829_1</name>
</gene>
<dbReference type="EMBL" id="BGZK01000780">
    <property type="protein sequence ID" value="GBP60139.1"/>
    <property type="molecule type" value="Genomic_DNA"/>
</dbReference>
<evidence type="ECO:0000256" key="1">
    <source>
        <dbReference type="SAM" id="SignalP"/>
    </source>
</evidence>
<proteinExistence type="predicted"/>
<sequence length="123" mass="13167">MIVALLLVTLFLCDVTSNLDSTRFVLGGGALLRPQRSLVGASNIIENVVLGGLRAAGAVSDDVASADGRAGLHRRRRSLTRGRGDPRHLLVRHFVYKTCALFPRPPPGRGARGAALRFLVSLK</sequence>
<reference evidence="2 3" key="1">
    <citation type="journal article" date="2019" name="Commun. Biol.">
        <title>The bagworm genome reveals a unique fibroin gene that provides high tensile strength.</title>
        <authorList>
            <person name="Kono N."/>
            <person name="Nakamura H."/>
            <person name="Ohtoshi R."/>
            <person name="Tomita M."/>
            <person name="Numata K."/>
            <person name="Arakawa K."/>
        </authorList>
    </citation>
    <scope>NUCLEOTIDE SEQUENCE [LARGE SCALE GENOMIC DNA]</scope>
</reference>